<keyword evidence="3" id="KW-1185">Reference proteome</keyword>
<dbReference type="CDD" id="cd22160">
    <property type="entry name" value="F-box_AtFBL13-like"/>
    <property type="match status" value="1"/>
</dbReference>
<dbReference type="PROSITE" id="PS50181">
    <property type="entry name" value="FBOX"/>
    <property type="match status" value="1"/>
</dbReference>
<dbReference type="Pfam" id="PF00646">
    <property type="entry name" value="F-box"/>
    <property type="match status" value="1"/>
</dbReference>
<evidence type="ECO:0000313" key="3">
    <source>
        <dbReference type="Proteomes" id="UP000631114"/>
    </source>
</evidence>
<feature type="domain" description="F-box" evidence="1">
    <location>
        <begin position="23"/>
        <end position="71"/>
    </location>
</feature>
<proteinExistence type="predicted"/>
<dbReference type="SMART" id="SM00256">
    <property type="entry name" value="FBOX"/>
    <property type="match status" value="1"/>
</dbReference>
<dbReference type="InterPro" id="IPR053781">
    <property type="entry name" value="F-box_AtFBL13-like"/>
</dbReference>
<dbReference type="Gene3D" id="1.20.1280.50">
    <property type="match status" value="1"/>
</dbReference>
<dbReference type="Proteomes" id="UP000631114">
    <property type="component" value="Unassembled WGS sequence"/>
</dbReference>
<dbReference type="OrthoDB" id="1298252at2759"/>
<dbReference type="EMBL" id="JADFTS010000009">
    <property type="protein sequence ID" value="KAF9588808.1"/>
    <property type="molecule type" value="Genomic_DNA"/>
</dbReference>
<dbReference type="AlphaFoldDB" id="A0A835H132"/>
<dbReference type="SUPFAM" id="SSF81383">
    <property type="entry name" value="F-box domain"/>
    <property type="match status" value="1"/>
</dbReference>
<dbReference type="InterPro" id="IPR001810">
    <property type="entry name" value="F-box_dom"/>
</dbReference>
<evidence type="ECO:0000313" key="2">
    <source>
        <dbReference type="EMBL" id="KAF9588808.1"/>
    </source>
</evidence>
<accession>A0A835H132</accession>
<protein>
    <recommendedName>
        <fullName evidence="1">F-box domain-containing protein</fullName>
    </recommendedName>
</protein>
<dbReference type="InterPro" id="IPR055411">
    <property type="entry name" value="LRR_FXL15/At3g58940/PEG3-like"/>
</dbReference>
<name>A0A835H132_9MAGN</name>
<dbReference type="PANTHER" id="PTHR31900">
    <property type="entry name" value="F-BOX/RNI SUPERFAMILY PROTEIN-RELATED"/>
    <property type="match status" value="1"/>
</dbReference>
<dbReference type="Pfam" id="PF24758">
    <property type="entry name" value="LRR_At5g56370"/>
    <property type="match status" value="1"/>
</dbReference>
<dbReference type="SMART" id="SM00579">
    <property type="entry name" value="FBD"/>
    <property type="match status" value="1"/>
</dbReference>
<comment type="caution">
    <text evidence="2">The sequence shown here is derived from an EMBL/GenBank/DDBJ whole genome shotgun (WGS) entry which is preliminary data.</text>
</comment>
<dbReference type="PANTHER" id="PTHR31900:SF30">
    <property type="entry name" value="SUPERFAMILY PROTEIN, PUTATIVE-RELATED"/>
    <property type="match status" value="1"/>
</dbReference>
<dbReference type="InterPro" id="IPR050232">
    <property type="entry name" value="FBL13/AtMIF1-like"/>
</dbReference>
<organism evidence="2 3">
    <name type="scientific">Coptis chinensis</name>
    <dbReference type="NCBI Taxonomy" id="261450"/>
    <lineage>
        <taxon>Eukaryota</taxon>
        <taxon>Viridiplantae</taxon>
        <taxon>Streptophyta</taxon>
        <taxon>Embryophyta</taxon>
        <taxon>Tracheophyta</taxon>
        <taxon>Spermatophyta</taxon>
        <taxon>Magnoliopsida</taxon>
        <taxon>Ranunculales</taxon>
        <taxon>Ranunculaceae</taxon>
        <taxon>Coptidoideae</taxon>
        <taxon>Coptis</taxon>
    </lineage>
</organism>
<sequence>MKMVKSNYSRNSKAKKLKISTNEDRISSLPNNLIHEILSFLDMKHAARTSILSTRWRDLWTSIPTLNFNSTVFLESTRKTSKDKDRFIDFIDQVFVHHDKSSVQTFRFFYNDSRHLPPKRVYSWVVALVRRNVQELVIDIPASLHYLLSVPLCLFNCASLTVLKLQFERLYVPLALPHFISLPLLLTLHLKSVNFLDEDLTSKLFSSCPVLESLVIVDCRFGKMKKLIISGLKLKHLMIETGRYENFSFYKQFYCKITIFAPNLVSLRLKDHLGRDYVIEDLSFLVTADIDMENEMMVEMDHSTAMIPAEVKNEYAERVVRCWKAVCNVRSLTIAPWMLEDLRELSLIWMHSVQLRTSVVYLSSIYDSSRFLAFIFYFLQGCLKSPVALVEALSLQFRNLKHLKLITWLSGDCICGITYLLNICPKLESININIIKREVYSHDGDRGIILSSITSKYEGTGLTLQCMYYLKYVEIQGIVGCPNGLHFLEILLKNALVLAKMLIFASKERLPNKEKKLMRFIERLQEVPRASSNNAILFL</sequence>
<dbReference type="SUPFAM" id="SSF52058">
    <property type="entry name" value="L domain-like"/>
    <property type="match status" value="1"/>
</dbReference>
<dbReference type="InterPro" id="IPR006566">
    <property type="entry name" value="FBD"/>
</dbReference>
<dbReference type="InterPro" id="IPR036047">
    <property type="entry name" value="F-box-like_dom_sf"/>
</dbReference>
<reference evidence="2 3" key="1">
    <citation type="submission" date="2020-10" db="EMBL/GenBank/DDBJ databases">
        <title>The Coptis chinensis genome and diversification of protoberbering-type alkaloids.</title>
        <authorList>
            <person name="Wang B."/>
            <person name="Shu S."/>
            <person name="Song C."/>
            <person name="Liu Y."/>
        </authorList>
    </citation>
    <scope>NUCLEOTIDE SEQUENCE [LARGE SCALE GENOMIC DNA]</scope>
    <source>
        <strain evidence="2">HL-2020</strain>
        <tissue evidence="2">Leaf</tissue>
    </source>
</reference>
<gene>
    <name evidence="2" type="ORF">IFM89_016168</name>
</gene>
<evidence type="ECO:0000259" key="1">
    <source>
        <dbReference type="PROSITE" id="PS50181"/>
    </source>
</evidence>